<evidence type="ECO:0000313" key="3">
    <source>
        <dbReference type="EMBL" id="KFI76520.1"/>
    </source>
</evidence>
<dbReference type="STRING" id="1437603.GCA_000771525_00954"/>
<dbReference type="eggNOG" id="COG2161">
    <property type="taxonomic scope" value="Bacteria"/>
</dbReference>
<sequence>MFTLPYTTFRKSMKETMRRIHDDADVMLVTNRDSADNVVVMSEDDYESLMETLRVQSNPDLHRRVLSGMRQSVEGTEEEYDEL</sequence>
<evidence type="ECO:0000256" key="1">
    <source>
        <dbReference type="ARBA" id="ARBA00009981"/>
    </source>
</evidence>
<dbReference type="SUPFAM" id="SSF143120">
    <property type="entry name" value="YefM-like"/>
    <property type="match status" value="1"/>
</dbReference>
<proteinExistence type="inferred from homology"/>
<evidence type="ECO:0000313" key="4">
    <source>
        <dbReference type="Proteomes" id="UP000029082"/>
    </source>
</evidence>
<dbReference type="PANTHER" id="PTHR33713:SF6">
    <property type="entry name" value="ANTITOXIN YEFM"/>
    <property type="match status" value="1"/>
</dbReference>
<dbReference type="InterPro" id="IPR036165">
    <property type="entry name" value="YefM-like_sf"/>
</dbReference>
<dbReference type="InterPro" id="IPR051405">
    <property type="entry name" value="phD/YefM_antitoxin"/>
</dbReference>
<reference evidence="3 4" key="1">
    <citation type="submission" date="2014-03" db="EMBL/GenBank/DDBJ databases">
        <title>Genomics of Bifidobacteria.</title>
        <authorList>
            <person name="Ventura M."/>
            <person name="Milani C."/>
            <person name="Lugli G.A."/>
        </authorList>
    </citation>
    <scope>NUCLEOTIDE SEQUENCE [LARGE SCALE GENOMIC DNA]</scope>
    <source>
        <strain evidence="3 4">DSM 21395</strain>
    </source>
</reference>
<dbReference type="EMBL" id="JGZE01000013">
    <property type="protein sequence ID" value="KFI76520.1"/>
    <property type="molecule type" value="Genomic_DNA"/>
</dbReference>
<organism evidence="3 4">
    <name type="scientific">Bifidobacterium mongoliense DSM 21395</name>
    <dbReference type="NCBI Taxonomy" id="1437603"/>
    <lineage>
        <taxon>Bacteria</taxon>
        <taxon>Bacillati</taxon>
        <taxon>Actinomycetota</taxon>
        <taxon>Actinomycetes</taxon>
        <taxon>Bifidobacteriales</taxon>
        <taxon>Bifidobacteriaceae</taxon>
        <taxon>Bifidobacterium</taxon>
    </lineage>
</organism>
<comment type="caution">
    <text evidence="3">The sequence shown here is derived from an EMBL/GenBank/DDBJ whole genome shotgun (WGS) entry which is preliminary data.</text>
</comment>
<dbReference type="AlphaFoldDB" id="A0A087BZS0"/>
<dbReference type="Pfam" id="PF02604">
    <property type="entry name" value="PhdYeFM_antitox"/>
    <property type="match status" value="1"/>
</dbReference>
<protein>
    <recommendedName>
        <fullName evidence="2">Antitoxin</fullName>
    </recommendedName>
</protein>
<dbReference type="Proteomes" id="UP000029082">
    <property type="component" value="Unassembled WGS sequence"/>
</dbReference>
<evidence type="ECO:0000256" key="2">
    <source>
        <dbReference type="RuleBase" id="RU362080"/>
    </source>
</evidence>
<dbReference type="InterPro" id="IPR006442">
    <property type="entry name" value="Antitoxin_Phd/YefM"/>
</dbReference>
<dbReference type="OrthoDB" id="9802003at2"/>
<dbReference type="PANTHER" id="PTHR33713">
    <property type="entry name" value="ANTITOXIN YAFN-RELATED"/>
    <property type="match status" value="1"/>
</dbReference>
<comment type="similarity">
    <text evidence="1 2">Belongs to the phD/YefM antitoxin family.</text>
</comment>
<dbReference type="GeneID" id="93095139"/>
<accession>A0A087BZS0</accession>
<gene>
    <name evidence="3" type="ORF">BMON_1118</name>
</gene>
<dbReference type="Gene3D" id="3.40.1620.10">
    <property type="entry name" value="YefM-like domain"/>
    <property type="match status" value="1"/>
</dbReference>
<dbReference type="RefSeq" id="WP_033513718.1">
    <property type="nucleotide sequence ID" value="NZ_JDUO01000027.1"/>
</dbReference>
<dbReference type="NCBIfam" id="TIGR01552">
    <property type="entry name" value="phd_fam"/>
    <property type="match status" value="1"/>
</dbReference>
<keyword evidence="4" id="KW-1185">Reference proteome</keyword>
<name>A0A087BZS0_9BIFI</name>
<comment type="function">
    <text evidence="2">Antitoxin component of a type II toxin-antitoxin (TA) system.</text>
</comment>